<dbReference type="Pfam" id="PF04298">
    <property type="entry name" value="Zn_peptidase_2"/>
    <property type="match status" value="1"/>
</dbReference>
<dbReference type="KEGG" id="dfo:Dform_02212"/>
<feature type="transmembrane region" description="Helical" evidence="1">
    <location>
        <begin position="197"/>
        <end position="227"/>
    </location>
</feature>
<dbReference type="OrthoDB" id="9784298at2"/>
<reference evidence="3" key="1">
    <citation type="submission" date="2016-11" db="EMBL/GenBank/DDBJ databases">
        <title>Dehalogenimonas formicexedens sp. nov., a chlorinated alkane respiring bacterium isolated from contaminated groundwater.</title>
        <authorList>
            <person name="Key T.A."/>
            <person name="Bowman K.S."/>
            <person name="Lee I."/>
            <person name="Chun J."/>
            <person name="Albuquerque L."/>
            <person name="da Costa M.S."/>
            <person name="Rainey F.A."/>
            <person name="Moe W.M."/>
        </authorList>
    </citation>
    <scope>NUCLEOTIDE SEQUENCE [LARGE SCALE GENOMIC DNA]</scope>
    <source>
        <strain evidence="3">NSZ-14</strain>
    </source>
</reference>
<gene>
    <name evidence="2" type="ORF">Dform_02212</name>
</gene>
<dbReference type="PANTHER" id="PTHR36434:SF1">
    <property type="entry name" value="MEMBRANE PROTEASE YUGP-RELATED"/>
    <property type="match status" value="1"/>
</dbReference>
<dbReference type="Proteomes" id="UP000185934">
    <property type="component" value="Chromosome"/>
</dbReference>
<keyword evidence="1" id="KW-0472">Membrane</keyword>
<dbReference type="InterPro" id="IPR007395">
    <property type="entry name" value="Zn_peptidase_2"/>
</dbReference>
<sequence length="237" mass="24941">MLGGWGLYLALIVPPLLLMLYAQWKVSSTFGKYSKVANDRNMTGLQVARWLLDQNNLQNVQVELTKGKLSDHYDPRVKILRLSPDVANKASVASMGIVAHEVGHAVQHAQAYAPMQIRSALAPVASVGSNFGFILIFIGILLAGGGAAFGLNLAWLGVALFGVAVLFTFVTLPVEFDASSRARSMLRSTGLASVSEASGASAVLSAAALTYVAALLAAVGQLLYWVLLLTGGGGGRR</sequence>
<evidence type="ECO:0000256" key="1">
    <source>
        <dbReference type="SAM" id="Phobius"/>
    </source>
</evidence>
<protein>
    <recommendedName>
        <fullName evidence="4">Zinc metallopeptidase</fullName>
    </recommendedName>
</protein>
<dbReference type="PANTHER" id="PTHR36434">
    <property type="entry name" value="MEMBRANE PROTEASE YUGP-RELATED"/>
    <property type="match status" value="1"/>
</dbReference>
<keyword evidence="1" id="KW-0812">Transmembrane</keyword>
<keyword evidence="3" id="KW-1185">Reference proteome</keyword>
<evidence type="ECO:0000313" key="2">
    <source>
        <dbReference type="EMBL" id="APV45514.1"/>
    </source>
</evidence>
<evidence type="ECO:0000313" key="3">
    <source>
        <dbReference type="Proteomes" id="UP000185934"/>
    </source>
</evidence>
<dbReference type="RefSeq" id="WP_076005001.1">
    <property type="nucleotide sequence ID" value="NZ_CP018258.1"/>
</dbReference>
<dbReference type="EMBL" id="CP018258">
    <property type="protein sequence ID" value="APV45514.1"/>
    <property type="molecule type" value="Genomic_DNA"/>
</dbReference>
<feature type="transmembrane region" description="Helical" evidence="1">
    <location>
        <begin position="154"/>
        <end position="176"/>
    </location>
</feature>
<keyword evidence="1" id="KW-1133">Transmembrane helix</keyword>
<evidence type="ECO:0008006" key="4">
    <source>
        <dbReference type="Google" id="ProtNLM"/>
    </source>
</evidence>
<proteinExistence type="predicted"/>
<dbReference type="AlphaFoldDB" id="A0A1P8FAN4"/>
<name>A0A1P8FAN4_9CHLR</name>
<feature type="transmembrane region" description="Helical" evidence="1">
    <location>
        <begin position="6"/>
        <end position="24"/>
    </location>
</feature>
<feature type="transmembrane region" description="Helical" evidence="1">
    <location>
        <begin position="120"/>
        <end position="142"/>
    </location>
</feature>
<accession>A0A1P8FAN4</accession>
<organism evidence="2 3">
    <name type="scientific">Dehalogenimonas formicexedens</name>
    <dbReference type="NCBI Taxonomy" id="1839801"/>
    <lineage>
        <taxon>Bacteria</taxon>
        <taxon>Bacillati</taxon>
        <taxon>Chloroflexota</taxon>
        <taxon>Dehalococcoidia</taxon>
        <taxon>Dehalococcoidales</taxon>
        <taxon>Dehalococcoidaceae</taxon>
        <taxon>Dehalogenimonas</taxon>
    </lineage>
</organism>